<feature type="compositionally biased region" description="Polar residues" evidence="2">
    <location>
        <begin position="742"/>
        <end position="779"/>
    </location>
</feature>
<dbReference type="Pfam" id="PF20399">
    <property type="entry name" value="PH_20"/>
    <property type="match status" value="1"/>
</dbReference>
<feature type="compositionally biased region" description="Polar residues" evidence="2">
    <location>
        <begin position="107"/>
        <end position="126"/>
    </location>
</feature>
<feature type="region of interest" description="Disordered" evidence="2">
    <location>
        <begin position="150"/>
        <end position="183"/>
    </location>
</feature>
<accession>A0A8H7QDZ6</accession>
<dbReference type="Gene3D" id="2.30.29.30">
    <property type="entry name" value="Pleckstrin-homology domain (PH domain)/Phosphotyrosine-binding domain (PTB)"/>
    <property type="match status" value="1"/>
</dbReference>
<evidence type="ECO:0000259" key="4">
    <source>
        <dbReference type="Pfam" id="PF20400"/>
    </source>
</evidence>
<feature type="domain" description="SLM1/RGC1-like BAR-like" evidence="4">
    <location>
        <begin position="244"/>
        <end position="426"/>
    </location>
</feature>
<organism evidence="5 6">
    <name type="scientific">Mucor plumbeus</name>
    <dbReference type="NCBI Taxonomy" id="97098"/>
    <lineage>
        <taxon>Eukaryota</taxon>
        <taxon>Fungi</taxon>
        <taxon>Fungi incertae sedis</taxon>
        <taxon>Mucoromycota</taxon>
        <taxon>Mucoromycotina</taxon>
        <taxon>Mucoromycetes</taxon>
        <taxon>Mucorales</taxon>
        <taxon>Mucorineae</taxon>
        <taxon>Mucoraceae</taxon>
        <taxon>Mucor</taxon>
    </lineage>
</organism>
<feature type="compositionally biased region" description="Low complexity" evidence="2">
    <location>
        <begin position="1"/>
        <end position="12"/>
    </location>
</feature>
<evidence type="ECO:0000313" key="5">
    <source>
        <dbReference type="EMBL" id="KAG2189913.1"/>
    </source>
</evidence>
<dbReference type="InterPro" id="IPR011993">
    <property type="entry name" value="PH-like_dom_sf"/>
</dbReference>
<feature type="region of interest" description="Disordered" evidence="2">
    <location>
        <begin position="627"/>
        <end position="671"/>
    </location>
</feature>
<comment type="caution">
    <text evidence="5">The sequence shown here is derived from an EMBL/GenBank/DDBJ whole genome shotgun (WGS) entry which is preliminary data.</text>
</comment>
<sequence length="819" mass="92047">MAEVLSPTVTSPPTSPPPPRRPNKSRLRTLSTIDQMSTHSSNQSISSLSPSEISSKQQQQQQQGDDVSSIDPNVILPPVKSKYRSKFTEHFDKQKQQRRPEVLKASKSLNTTTSSASLQKISKLNRSSSSSSSSDFLFDAQPDKRIHLTSSISTPLQLPQPRRYGSNGSVLTTKSSGSHHPISNNTSLNRADFIIERLDTWHQCLKSVTNWVEETAKIILQSSRGFSQKAYPHVDQSLNDNVNESIRTIQAGFKALTMQMAAEQQAFSKCLERDHLSTLFKLRKQAKDKIHHLKHDQTLVLDELLRRAEVTRSKMTHLNRCCKQADKQNGQVEMDPWVANLLVLRQLKREVDEENRLRLLLIPIQKDTEDFEQQVISQVKSTIRYCYEVLAPGAWDGSEDKDAAPFELLMDQILPQKDWQQFMEENKTNFVNEKNPTKDYLKINYPNKFHPLVMTLLKGKMERKFGVRKQFIERNYVLSQGGYLHQFSLDDKVSPEKTIYIPNATIVPSIDINQLNTVLTEYAGDVSNTFEICKPATNVLQRDKVSVFRTSTREELVAWCRMLIHFSSGVSLSSLSISLDNGPVLQNSSISFDEYEHEHEHEHHPSTVQMMRLSHSNNMDTRKITGISRVSSSPARSLRSVRTEESFNEPAAYSKSSTPPPTTTTFATSTPISNIIVEEELYSTDAESFVTAQLNDDNDASSEDEDYDIEQDTEVLVDYFNPQFSKNAKNTNDDDAVSIASTSTAKGHITTSNSPNANERSPSLMSTSDAQSSLYFSSTSAPPSPSGLSDSSSVVSIPDFQLLPHVISISQNQETNTSL</sequence>
<evidence type="ECO:0000259" key="3">
    <source>
        <dbReference type="Pfam" id="PF20399"/>
    </source>
</evidence>
<dbReference type="AlphaFoldDB" id="A0A8H7QDZ6"/>
<proteinExistence type="predicted"/>
<evidence type="ECO:0008006" key="7">
    <source>
        <dbReference type="Google" id="ProtNLM"/>
    </source>
</evidence>
<feature type="compositionally biased region" description="Low complexity" evidence="2">
    <location>
        <begin position="35"/>
        <end position="63"/>
    </location>
</feature>
<dbReference type="OrthoDB" id="2264563at2759"/>
<evidence type="ECO:0000256" key="1">
    <source>
        <dbReference type="ARBA" id="ARBA00022553"/>
    </source>
</evidence>
<dbReference type="Proteomes" id="UP000650833">
    <property type="component" value="Unassembled WGS sequence"/>
</dbReference>
<reference evidence="5" key="1">
    <citation type="submission" date="2020-12" db="EMBL/GenBank/DDBJ databases">
        <title>Metabolic potential, ecology and presence of endohyphal bacteria is reflected in genomic diversity of Mucoromycotina.</title>
        <authorList>
            <person name="Muszewska A."/>
            <person name="Okrasinska A."/>
            <person name="Steczkiewicz K."/>
            <person name="Drgas O."/>
            <person name="Orlowska M."/>
            <person name="Perlinska-Lenart U."/>
            <person name="Aleksandrzak-Piekarczyk T."/>
            <person name="Szatraj K."/>
            <person name="Zielenkiewicz U."/>
            <person name="Pilsyk S."/>
            <person name="Malc E."/>
            <person name="Mieczkowski P."/>
            <person name="Kruszewska J.S."/>
            <person name="Biernat P."/>
            <person name="Pawlowska J."/>
        </authorList>
    </citation>
    <scope>NUCLEOTIDE SEQUENCE</scope>
    <source>
        <strain evidence="5">CBS 226.32</strain>
    </source>
</reference>
<evidence type="ECO:0000313" key="6">
    <source>
        <dbReference type="Proteomes" id="UP000650833"/>
    </source>
</evidence>
<dbReference type="InterPro" id="IPR046868">
    <property type="entry name" value="BAR_4"/>
</dbReference>
<feature type="region of interest" description="Disordered" evidence="2">
    <location>
        <begin position="742"/>
        <end position="793"/>
    </location>
</feature>
<protein>
    <recommendedName>
        <fullName evidence="7">PH domain-containing protein</fullName>
    </recommendedName>
</protein>
<feature type="compositionally biased region" description="Polar residues" evidence="2">
    <location>
        <begin position="166"/>
        <end position="183"/>
    </location>
</feature>
<dbReference type="EMBL" id="JAEPRC010001126">
    <property type="protein sequence ID" value="KAG2189913.1"/>
    <property type="molecule type" value="Genomic_DNA"/>
</dbReference>
<dbReference type="SUPFAM" id="SSF50729">
    <property type="entry name" value="PH domain-like"/>
    <property type="match status" value="1"/>
</dbReference>
<feature type="domain" description="SLM1/RGC1-like PH" evidence="3">
    <location>
        <begin position="445"/>
        <end position="511"/>
    </location>
</feature>
<dbReference type="PANTHER" id="PTHR31941">
    <property type="entry name" value="CYTOSKELETAL SIGNALING PROTEIN SLM1"/>
    <property type="match status" value="1"/>
</dbReference>
<name>A0A8H7QDZ6_9FUNG</name>
<dbReference type="InterPro" id="IPR046869">
    <property type="entry name" value="SLM1/RGC1-like_PH"/>
</dbReference>
<keyword evidence="1" id="KW-0597">Phosphoprotein</keyword>
<evidence type="ECO:0000256" key="2">
    <source>
        <dbReference type="SAM" id="MobiDB-lite"/>
    </source>
</evidence>
<dbReference type="Pfam" id="PF20400">
    <property type="entry name" value="BAR_4"/>
    <property type="match status" value="1"/>
</dbReference>
<feature type="compositionally biased region" description="Low complexity" evidence="2">
    <location>
        <begin position="650"/>
        <end position="671"/>
    </location>
</feature>
<dbReference type="PANTHER" id="PTHR31941:SF1">
    <property type="entry name" value="CYTOSKELETAL SIGNALING PROTEIN SLM1"/>
    <property type="match status" value="1"/>
</dbReference>
<keyword evidence="6" id="KW-1185">Reference proteome</keyword>
<gene>
    <name evidence="5" type="ORF">INT46_006202</name>
</gene>
<feature type="region of interest" description="Disordered" evidence="2">
    <location>
        <begin position="1"/>
        <end position="136"/>
    </location>
</feature>
<feature type="compositionally biased region" description="Basic and acidic residues" evidence="2">
    <location>
        <begin position="86"/>
        <end position="104"/>
    </location>
</feature>